<feature type="coiled-coil region" evidence="1">
    <location>
        <begin position="1892"/>
        <end position="1967"/>
    </location>
</feature>
<accession>A0A1V9Z1U5</accession>
<feature type="coiled-coil region" evidence="1">
    <location>
        <begin position="430"/>
        <end position="494"/>
    </location>
</feature>
<feature type="coiled-coil region" evidence="1">
    <location>
        <begin position="1192"/>
        <end position="1219"/>
    </location>
</feature>
<reference evidence="3 4" key="1">
    <citation type="journal article" date="2014" name="Genome Biol. Evol.">
        <title>The secreted proteins of Achlya hypogyna and Thraustotheca clavata identify the ancestral oomycete secretome and reveal gene acquisitions by horizontal gene transfer.</title>
        <authorList>
            <person name="Misner I."/>
            <person name="Blouin N."/>
            <person name="Leonard G."/>
            <person name="Richards T.A."/>
            <person name="Lane C.E."/>
        </authorList>
    </citation>
    <scope>NUCLEOTIDE SEQUENCE [LARGE SCALE GENOMIC DNA]</scope>
    <source>
        <strain evidence="3 4">ATCC 34112</strain>
    </source>
</reference>
<dbReference type="Proteomes" id="UP000243217">
    <property type="component" value="Unassembled WGS sequence"/>
</dbReference>
<protein>
    <submittedName>
        <fullName evidence="3">Uncharacterized protein</fullName>
    </submittedName>
</protein>
<feature type="region of interest" description="Disordered" evidence="2">
    <location>
        <begin position="2586"/>
        <end position="2616"/>
    </location>
</feature>
<gene>
    <name evidence="3" type="ORF">THRCLA_22425</name>
</gene>
<evidence type="ECO:0000256" key="2">
    <source>
        <dbReference type="SAM" id="MobiDB-lite"/>
    </source>
</evidence>
<feature type="coiled-coil region" evidence="1">
    <location>
        <begin position="126"/>
        <end position="164"/>
    </location>
</feature>
<proteinExistence type="predicted"/>
<dbReference type="PANTHER" id="PTHR45615:SF80">
    <property type="entry name" value="GRIP DOMAIN-CONTAINING PROTEIN"/>
    <property type="match status" value="1"/>
</dbReference>
<dbReference type="PANTHER" id="PTHR45615">
    <property type="entry name" value="MYOSIN HEAVY CHAIN, NON-MUSCLE"/>
    <property type="match status" value="1"/>
</dbReference>
<feature type="region of interest" description="Disordered" evidence="2">
    <location>
        <begin position="1859"/>
        <end position="1878"/>
    </location>
</feature>
<feature type="coiled-coil region" evidence="1">
    <location>
        <begin position="2263"/>
        <end position="2297"/>
    </location>
</feature>
<organism evidence="3 4">
    <name type="scientific">Thraustotheca clavata</name>
    <dbReference type="NCBI Taxonomy" id="74557"/>
    <lineage>
        <taxon>Eukaryota</taxon>
        <taxon>Sar</taxon>
        <taxon>Stramenopiles</taxon>
        <taxon>Oomycota</taxon>
        <taxon>Saprolegniomycetes</taxon>
        <taxon>Saprolegniales</taxon>
        <taxon>Achlyaceae</taxon>
        <taxon>Thraustotheca</taxon>
    </lineage>
</organism>
<feature type="compositionally biased region" description="Low complexity" evidence="2">
    <location>
        <begin position="2593"/>
        <end position="2616"/>
    </location>
</feature>
<keyword evidence="1" id="KW-0175">Coiled coil</keyword>
<evidence type="ECO:0000313" key="4">
    <source>
        <dbReference type="Proteomes" id="UP000243217"/>
    </source>
</evidence>
<dbReference type="STRING" id="74557.A0A1V9Z1U5"/>
<feature type="coiled-coil region" evidence="1">
    <location>
        <begin position="1538"/>
        <end position="1572"/>
    </location>
</feature>
<sequence length="2616" mass="303339">CKITLKNVIKDHRFKIQQYKNKHSGWHDLVFDMSYLNMTKRSLGAVHDIVFSEEEHAILDVLMSSPGEDSNSEKPSAYKRQVMRQKEELSYLKSKVHEMQIQLDALTLNKEIDEAITPPSHWKELAKNERRRQFEAQQENRKLKEALEEQMQFAQSLINLIRKKPRLCMFPTDPNHQWKELKLVADPVPRFTAFHAIADREYENLLSAFIMAGLVDTTDSPQKHVPRMCNNTLEIHTTFAVRVPRFSTADLDFKILSESVYDVMRGSVDITRRAKRELIAEIDDNVSYTGMSRVYPKGKWLRRIVCKRYYESNPKRCVIVTRSIIEDELLPIDPSFSISGELSWFTVDCVPNGDFILKYVHKIQPFTTTDTVTTTLVSEYVMELNVAFTNAFEFCALESQRRFKEYKLDFTLFQDEDGSVENLTPYQRQVLRQKEELKYLKLKIKELETQIDTLTLHKVITDAVEPPSQWKELAENEQRQNFEAQQENRKLKAAVEEQVQFARALVKLIRKKPRLCVFPTDPNDQWKELKLVADPVVRFAAFHAIADKELENWKSAFIAAGLIDCSDVPQKHEPRMCNNTLEVHTTFAVRLPVFSTDEVIFKLLTDCIFDILRGAVKITRQNGKRELLAEIDENVSYLNMSRDYLKGKWLRRVVCKRHMESNLKRCVIVTRSIKEDDLLPIDPSYSSSSEVSWFTIDYVDNCNFILKFYHKVQPFSAADTLTSILISEFVMELNVSFSNTLKFCAMETKRRFEEHKNYVTKMPLKSVLPSTEMTLLCSTQDLSKLPASTRHVRRQQEELAYLKLKVQELNGILDTLMFNKEIEDAVLPPGKWKQLAQSERKRQHESLAENERLRAAIQEQVQFAESLATLIRKKPRLCVFPTDPNDQWKELRLVAEPTARYAGFHAIVDREYGYLSSAFVEAGLIDALSMPPLHVPYMHNDTLIIQSKFALQPPLRVDLDVELKVLTDTIWDVLRGAVDVPSRTGTREILTQVDDSVSYTMNRRPYRLGTSQRRVIYKRYFEQNPLRFVVVGRSIEDDEVHPIHQGCDVAKEVMWTTVELIDHTLLLKYFHKTQPFPANDKFTPPLISEYLMDIHATFAGAVDAITLEAQRRIVQHINAKSELVCVSWNGMRQSNPHQLAPSCFALQPEHHFAVEMSGKRQKSPDTEPFSAERVLSAISPHASERSAYQRFMDRQHAEMDALRERVKELRGQLTTLKSEKELRDMTNPPSSEWEAMANYERKRLTESMIENRRLKASIKEHRDFAHALDVLLSKKPRAYPFPTVPADQWKAKKLVADPIMRYSAYHEIMNNEYKRLRSAFMEVGLIDCEPLVPQHEPKIFGGSTLQIYTKQATYLPRRFSSDIDFNLISGTMWDCVRAVLRTKTNTGFREFVVQVDESLAYTTTRRSYTLGTSERHTIYKRYYEENPKRFVLIWCSIEDDELYPFHQGYDSGREIGWSVLEPQGDDLVMRIHHKIQPFIASRDLTPAMINRYHMDIQMSLAVEFDAFLREVERRYLAYRDRSFETHLQTRCSAYRRHVTKQQQELTFLRNTIHTKQEELQALQAKREREEATVATTRWQQLAKGERKRHYDAMMENRRLRTAINEQLEFAEALAELIRKKPRLCVFPTDPKDQWKELKLVSEPTARYAAFHSIVDREYAKMESAFIQAKILDATNVPPCHEPHLHNETLEVHTKLVFQFPPSPNLVRDFAILTESIWDILRGGVAVTKLEGFRELLVEVDNNVAYTTTTRQHSLGALQRRVIYKRYNESIPNVRFCIVGRSVEEDELQPLSSDLDICKETTWCSVETLENGLVFNQTSKNSYCFGMAQWPLPSIMALPTPDNIVFEEYNMLDDIFLPPTVSSSSSENEAPKKQPSKQVLAVQRHRLKQRNELNYLKSKVGELQMNLNNLTQAKALQDILHPPSKWEKLAKNERRRQQEALLENTRLKEALEEQVQFAECLVNIVQKKPRLALNNSEANDQWKLLKLVADPAAREAAYHAIVDREYAKLNSAFVEAGLIETTWEGRKHIPVLHHGILEVQTLIRWKFPVLANIVADAVWEVARGALQVMQQAYTMMVEVEPSLTYITGKRESFVGNIQRRVIAKRYYEADPPRWIMITRSIYDDELYPLLPDYSIANEVAWMVIEMDNQGMTEFKYFQKAKPSVMVTKQQDDDGKLACQYLMEIYAQSLLKVEQEIHFQMEKLGGGINIKQFAAKMVDEAWHDVELFDGSTLTSDFDLSAIDGSAFAAENKALNAPRDPRDKARQALQRHRQRQRDELAFLKRKVVDLQQELERLMRETKLREILRPPGKWEKLAKDGRLQCTQAMVENRELKEAIDEQVEFAQSLTSLVRKQPNLRNDVCEHWKQYKLVADPDTRKIAYHAIIQRDYANLMGAFIEAELIEPKKEGRQCTPLIRDGHVEIQTVLYKRVEAPLDDLMGVTWDIFHGLYAVTSHKGVYRVLEEVDQDTLYVGSLRHYSLGKIQRRIIFKRFQDGPNRWIIVSRNIHEDEVFCLDSHLGQAHEVSWMTFEWNSDAACTDVKYYQKAIPYFVESPIINGKVKGVPVSQHVMEIFSQQSVGYEQAMRSLLQTKSNSNTPTPESPISSKSPPSPATSTSSSG</sequence>
<feature type="non-terminal residue" evidence="3">
    <location>
        <position position="1"/>
    </location>
</feature>
<keyword evidence="4" id="KW-1185">Reference proteome</keyword>
<comment type="caution">
    <text evidence="3">The sequence shown here is derived from an EMBL/GenBank/DDBJ whole genome shotgun (WGS) entry which is preliminary data.</text>
</comment>
<dbReference type="EMBL" id="JNBS01002374">
    <property type="protein sequence ID" value="OQR91931.1"/>
    <property type="molecule type" value="Genomic_DNA"/>
</dbReference>
<evidence type="ECO:0000313" key="3">
    <source>
        <dbReference type="EMBL" id="OQR91931.1"/>
    </source>
</evidence>
<dbReference type="CDD" id="cd14686">
    <property type="entry name" value="bZIP"/>
    <property type="match status" value="1"/>
</dbReference>
<evidence type="ECO:0000256" key="1">
    <source>
        <dbReference type="SAM" id="Coils"/>
    </source>
</evidence>
<name>A0A1V9Z1U5_9STRA</name>